<keyword evidence="4" id="KW-1185">Reference proteome</keyword>
<dbReference type="SUPFAM" id="SSF54001">
    <property type="entry name" value="Cysteine proteinases"/>
    <property type="match status" value="1"/>
</dbReference>
<accession>A0A5C3N4U8</accession>
<dbReference type="EMBL" id="ML213511">
    <property type="protein sequence ID" value="TFK51476.1"/>
    <property type="molecule type" value="Genomic_DNA"/>
</dbReference>
<keyword evidence="1" id="KW-0175">Coiled coil</keyword>
<protein>
    <recommendedName>
        <fullName evidence="5">Ubiquitin-like protease family profile domain-containing protein</fullName>
    </recommendedName>
</protein>
<evidence type="ECO:0000313" key="3">
    <source>
        <dbReference type="EMBL" id="TFK51476.1"/>
    </source>
</evidence>
<gene>
    <name evidence="3" type="ORF">OE88DRAFT_1644929</name>
</gene>
<feature type="compositionally biased region" description="Basic and acidic residues" evidence="2">
    <location>
        <begin position="48"/>
        <end position="61"/>
    </location>
</feature>
<reference evidence="3 4" key="1">
    <citation type="journal article" date="2019" name="Nat. Ecol. Evol.">
        <title>Megaphylogeny resolves global patterns of mushroom evolution.</title>
        <authorList>
            <person name="Varga T."/>
            <person name="Krizsan K."/>
            <person name="Foldi C."/>
            <person name="Dima B."/>
            <person name="Sanchez-Garcia M."/>
            <person name="Sanchez-Ramirez S."/>
            <person name="Szollosi G.J."/>
            <person name="Szarkandi J.G."/>
            <person name="Papp V."/>
            <person name="Albert L."/>
            <person name="Andreopoulos W."/>
            <person name="Angelini C."/>
            <person name="Antonin V."/>
            <person name="Barry K.W."/>
            <person name="Bougher N.L."/>
            <person name="Buchanan P."/>
            <person name="Buyck B."/>
            <person name="Bense V."/>
            <person name="Catcheside P."/>
            <person name="Chovatia M."/>
            <person name="Cooper J."/>
            <person name="Damon W."/>
            <person name="Desjardin D."/>
            <person name="Finy P."/>
            <person name="Geml J."/>
            <person name="Haridas S."/>
            <person name="Hughes K."/>
            <person name="Justo A."/>
            <person name="Karasinski D."/>
            <person name="Kautmanova I."/>
            <person name="Kiss B."/>
            <person name="Kocsube S."/>
            <person name="Kotiranta H."/>
            <person name="LaButti K.M."/>
            <person name="Lechner B.E."/>
            <person name="Liimatainen K."/>
            <person name="Lipzen A."/>
            <person name="Lukacs Z."/>
            <person name="Mihaltcheva S."/>
            <person name="Morgado L.N."/>
            <person name="Niskanen T."/>
            <person name="Noordeloos M.E."/>
            <person name="Ohm R.A."/>
            <person name="Ortiz-Santana B."/>
            <person name="Ovrebo C."/>
            <person name="Racz N."/>
            <person name="Riley R."/>
            <person name="Savchenko A."/>
            <person name="Shiryaev A."/>
            <person name="Soop K."/>
            <person name="Spirin V."/>
            <person name="Szebenyi C."/>
            <person name="Tomsovsky M."/>
            <person name="Tulloss R.E."/>
            <person name="Uehling J."/>
            <person name="Grigoriev I.V."/>
            <person name="Vagvolgyi C."/>
            <person name="Papp T."/>
            <person name="Martin F.M."/>
            <person name="Miettinen O."/>
            <person name="Hibbett D.S."/>
            <person name="Nagy L.G."/>
        </authorList>
    </citation>
    <scope>NUCLEOTIDE SEQUENCE [LARGE SCALE GENOMIC DNA]</scope>
    <source>
        <strain evidence="3 4">OMC1185</strain>
    </source>
</reference>
<feature type="region of interest" description="Disordered" evidence="2">
    <location>
        <begin position="106"/>
        <end position="125"/>
    </location>
</feature>
<dbReference type="Gene3D" id="3.40.395.10">
    <property type="entry name" value="Adenoviral Proteinase, Chain A"/>
    <property type="match status" value="1"/>
</dbReference>
<feature type="compositionally biased region" description="Basic and acidic residues" evidence="2">
    <location>
        <begin position="8"/>
        <end position="20"/>
    </location>
</feature>
<dbReference type="InterPro" id="IPR038765">
    <property type="entry name" value="Papain-like_cys_pep_sf"/>
</dbReference>
<feature type="coiled-coil region" evidence="1">
    <location>
        <begin position="160"/>
        <end position="187"/>
    </location>
</feature>
<dbReference type="AlphaFoldDB" id="A0A5C3N4U8"/>
<evidence type="ECO:0000256" key="1">
    <source>
        <dbReference type="SAM" id="Coils"/>
    </source>
</evidence>
<dbReference type="PANTHER" id="PTHR33096">
    <property type="entry name" value="CXC2 DOMAIN-CONTAINING PROTEIN"/>
    <property type="match status" value="1"/>
</dbReference>
<organism evidence="3 4">
    <name type="scientific">Heliocybe sulcata</name>
    <dbReference type="NCBI Taxonomy" id="5364"/>
    <lineage>
        <taxon>Eukaryota</taxon>
        <taxon>Fungi</taxon>
        <taxon>Dikarya</taxon>
        <taxon>Basidiomycota</taxon>
        <taxon>Agaricomycotina</taxon>
        <taxon>Agaricomycetes</taxon>
        <taxon>Gloeophyllales</taxon>
        <taxon>Gloeophyllaceae</taxon>
        <taxon>Heliocybe</taxon>
    </lineage>
</organism>
<evidence type="ECO:0008006" key="5">
    <source>
        <dbReference type="Google" id="ProtNLM"/>
    </source>
</evidence>
<evidence type="ECO:0000256" key="2">
    <source>
        <dbReference type="SAM" id="MobiDB-lite"/>
    </source>
</evidence>
<proteinExistence type="predicted"/>
<feature type="region of interest" description="Disordered" evidence="2">
    <location>
        <begin position="1"/>
        <end position="85"/>
    </location>
</feature>
<name>A0A5C3N4U8_9AGAM</name>
<sequence length="781" mass="89289">MGGEGDDGNDRRDIEWDGRSRMTRWPRLLGTDRSGRRGLRVVVAESKNSSRDQNRPSRELAARVNSRGHQYSRRSPSKELSAASERTIELQRHRDHKTTLKRIFGAQNPDRPYHRGVQRQSEEAKKDLDKCGIAIPELRRQWELQRAAQTSIRAHAPARLKKELDVVLALQAEIDDLEKALSKAYVNLEKAAAPTMSLTILQKLKSTHAKLVLHAEALYTSLNIPNSFPHLKGVDYEFVRLLILTCDLKMNIRKWAIASFLEWDRLDQAVGGRDNPLGTKLHQRTRKTMAKRRPALQVAICKFNKYCDTLQQLHHPQWGVPAPLKLSTDLSMLRDDPALLQDVWIEPFTTEPPRWLYDSDVWVGICAMLKVDRCLEECRRLGIEADNICRWFGRELTTLELALRLPENAAYATELEHHLQDVRLLRQHWENPLMSAIVFNYHLASSIDVALCLSGEPTATNYHWLPPLIQFSEAELAEMEAVVDHDDADVPDVPASVAEDLSHVLLTDILAESVDDGGDEELLDGLDVEGGDHGKVHMIWQHPDNMRFDQWLNTFKPLYASDHMDRGRFRPPLGPFQCLDFSPKDIARIHNSRSPLNDECVNGCAALLFTDLVPRNDLQHIVVFSTLLMTWIQDKVSDERLWWNVRHYQYWERGIWVIPIFRPNLQGGIGHWTLAIVNHVFHYIFHFDSLASEDVWHDDTKIATAPLGCSIHESTDRWMDKSPNLVHTITAQQLRLRTVDARMHGSGVPRLQRNWDARASSVQIAAVLTVPNYAASASMID</sequence>
<evidence type="ECO:0000313" key="4">
    <source>
        <dbReference type="Proteomes" id="UP000305948"/>
    </source>
</evidence>
<dbReference type="PANTHER" id="PTHR33096:SF1">
    <property type="entry name" value="CXC1-LIKE CYSTEINE CLUSTER ASSOCIATED WITH KDZ TRANSPOSASES DOMAIN-CONTAINING PROTEIN"/>
    <property type="match status" value="1"/>
</dbReference>
<dbReference type="OrthoDB" id="3364670at2759"/>
<dbReference type="Proteomes" id="UP000305948">
    <property type="component" value="Unassembled WGS sequence"/>
</dbReference>